<dbReference type="PANTHER" id="PTHR46481">
    <property type="entry name" value="ZINC FINGER BED DOMAIN-CONTAINING PROTEIN 4"/>
    <property type="match status" value="1"/>
</dbReference>
<dbReference type="GO" id="GO:0046983">
    <property type="term" value="F:protein dimerization activity"/>
    <property type="evidence" value="ECO:0007669"/>
    <property type="project" value="InterPro"/>
</dbReference>
<comment type="caution">
    <text evidence="9">The sequence shown here is derived from an EMBL/GenBank/DDBJ whole genome shotgun (WGS) entry which is preliminary data.</text>
</comment>
<accession>A0AAX6DK21</accession>
<evidence type="ECO:0000313" key="9">
    <source>
        <dbReference type="EMBL" id="KAJ6792172.1"/>
    </source>
</evidence>
<evidence type="ECO:0000259" key="8">
    <source>
        <dbReference type="Pfam" id="PF14372"/>
    </source>
</evidence>
<name>A0AAX6DK21_IRIPA</name>
<dbReference type="Pfam" id="PF05699">
    <property type="entry name" value="Dimer_Tnp_hAT"/>
    <property type="match status" value="1"/>
</dbReference>
<dbReference type="InterPro" id="IPR012337">
    <property type="entry name" value="RNaseH-like_sf"/>
</dbReference>
<evidence type="ECO:0000256" key="3">
    <source>
        <dbReference type="ARBA" id="ARBA00022771"/>
    </source>
</evidence>
<dbReference type="InterPro" id="IPR052035">
    <property type="entry name" value="ZnF_BED_domain_contain"/>
</dbReference>
<evidence type="ECO:0000256" key="5">
    <source>
        <dbReference type="ARBA" id="ARBA00023125"/>
    </source>
</evidence>
<keyword evidence="3" id="KW-0863">Zinc-finger</keyword>
<reference evidence="9" key="1">
    <citation type="journal article" date="2023" name="GigaByte">
        <title>Genome assembly of the bearded iris, Iris pallida Lam.</title>
        <authorList>
            <person name="Bruccoleri R.E."/>
            <person name="Oakeley E.J."/>
            <person name="Faust A.M.E."/>
            <person name="Altorfer M."/>
            <person name="Dessus-Babus S."/>
            <person name="Burckhardt D."/>
            <person name="Oertli M."/>
            <person name="Naumann U."/>
            <person name="Petersen F."/>
            <person name="Wong J."/>
        </authorList>
    </citation>
    <scope>NUCLEOTIDE SEQUENCE</scope>
    <source>
        <strain evidence="9">GSM-AAB239-AS_SAM_17_03QT</strain>
    </source>
</reference>
<evidence type="ECO:0000259" key="7">
    <source>
        <dbReference type="Pfam" id="PF05699"/>
    </source>
</evidence>
<dbReference type="PANTHER" id="PTHR46481:SF10">
    <property type="entry name" value="ZINC FINGER BED DOMAIN-CONTAINING PROTEIN 39"/>
    <property type="match status" value="1"/>
</dbReference>
<keyword evidence="2" id="KW-0479">Metal-binding</keyword>
<dbReference type="InterPro" id="IPR008906">
    <property type="entry name" value="HATC_C_dom"/>
</dbReference>
<organism evidence="9 10">
    <name type="scientific">Iris pallida</name>
    <name type="common">Sweet iris</name>
    <dbReference type="NCBI Taxonomy" id="29817"/>
    <lineage>
        <taxon>Eukaryota</taxon>
        <taxon>Viridiplantae</taxon>
        <taxon>Streptophyta</taxon>
        <taxon>Embryophyta</taxon>
        <taxon>Tracheophyta</taxon>
        <taxon>Spermatophyta</taxon>
        <taxon>Magnoliopsida</taxon>
        <taxon>Liliopsida</taxon>
        <taxon>Asparagales</taxon>
        <taxon>Iridaceae</taxon>
        <taxon>Iridoideae</taxon>
        <taxon>Irideae</taxon>
        <taxon>Iris</taxon>
    </lineage>
</organism>
<keyword evidence="4" id="KW-0862">Zinc</keyword>
<dbReference type="InterPro" id="IPR025525">
    <property type="entry name" value="hAT-like_transposase_RNase-H"/>
</dbReference>
<dbReference type="GO" id="GO:0005634">
    <property type="term" value="C:nucleus"/>
    <property type="evidence" value="ECO:0007669"/>
    <property type="project" value="UniProtKB-SubCell"/>
</dbReference>
<proteinExistence type="predicted"/>
<protein>
    <submittedName>
        <fullName evidence="9">Zinc finger BED domain-containing protein RICESLEEPER 2-like</fullName>
    </submittedName>
</protein>
<keyword evidence="5" id="KW-0238">DNA-binding</keyword>
<dbReference type="GO" id="GO:0008270">
    <property type="term" value="F:zinc ion binding"/>
    <property type="evidence" value="ECO:0007669"/>
    <property type="project" value="UniProtKB-KW"/>
</dbReference>
<evidence type="ECO:0000313" key="10">
    <source>
        <dbReference type="Proteomes" id="UP001140949"/>
    </source>
</evidence>
<dbReference type="EMBL" id="JANAVB010044019">
    <property type="protein sequence ID" value="KAJ6792172.1"/>
    <property type="molecule type" value="Genomic_DNA"/>
</dbReference>
<evidence type="ECO:0000256" key="6">
    <source>
        <dbReference type="ARBA" id="ARBA00023242"/>
    </source>
</evidence>
<reference evidence="9" key="2">
    <citation type="submission" date="2023-04" db="EMBL/GenBank/DDBJ databases">
        <authorList>
            <person name="Bruccoleri R.E."/>
            <person name="Oakeley E.J."/>
            <person name="Faust A.-M."/>
            <person name="Dessus-Babus S."/>
            <person name="Altorfer M."/>
            <person name="Burckhardt D."/>
            <person name="Oertli M."/>
            <person name="Naumann U."/>
            <person name="Petersen F."/>
            <person name="Wong J."/>
        </authorList>
    </citation>
    <scope>NUCLEOTIDE SEQUENCE</scope>
    <source>
        <strain evidence="9">GSM-AAB239-AS_SAM_17_03QT</strain>
        <tissue evidence="9">Leaf</tissue>
    </source>
</reference>
<sequence>MCLTAHFMNSEWILQKRILNFYSLPPPYTGVSIADAIFHCFSDWGIESKVSTITLDNASSNDSAVRYLKYSFSRISKLFFKGKIFHVRCCAHILNLMVQDGLHEIKDVIQNIRESVKYLKMSISRLHNFAEIAKQVNISVPRHLVLDVPTRWNSTYAMLESALIFRDVFPRYGDRDNNYVWLPSDLDWEKAENVCKILEVFHDASNVFFGVSYPTSNLFLPEIWKVKQILNKKSVEFAETHYLKSMVDRMKSKFEKYWGQCNLLMSIAAVLDPRFKIKLIEFSFPKIYPAQEADKNIRYVIDSLYELYAEYVASNAVSNDKDEDKVKGEASNSVSTHIKGKTKGRSDFDIWAKQMDKVEPSKSDLDVYLEEGIYLCGNDEEFSALNWWKNKTLQFKLLSKMARDILSIPVSTVASESAFSAGGRVLDQYRSSMKPETVEALICTGDWLRSEYGLAISEVGLQRDEESMQEVHLE</sequence>
<feature type="domain" description="HAT C-terminal dimerisation" evidence="7">
    <location>
        <begin position="364"/>
        <end position="448"/>
    </location>
</feature>
<dbReference type="AlphaFoldDB" id="A0AAX6DK21"/>
<dbReference type="Proteomes" id="UP001140949">
    <property type="component" value="Unassembled WGS sequence"/>
</dbReference>
<dbReference type="Pfam" id="PF14372">
    <property type="entry name" value="hAT-like_RNase-H"/>
    <property type="match status" value="1"/>
</dbReference>
<evidence type="ECO:0000256" key="1">
    <source>
        <dbReference type="ARBA" id="ARBA00004123"/>
    </source>
</evidence>
<dbReference type="SUPFAM" id="SSF53098">
    <property type="entry name" value="Ribonuclease H-like"/>
    <property type="match status" value="1"/>
</dbReference>
<dbReference type="GO" id="GO:0003677">
    <property type="term" value="F:DNA binding"/>
    <property type="evidence" value="ECO:0007669"/>
    <property type="project" value="UniProtKB-KW"/>
</dbReference>
<gene>
    <name evidence="9" type="ORF">M6B38_240185</name>
</gene>
<evidence type="ECO:0000256" key="4">
    <source>
        <dbReference type="ARBA" id="ARBA00022833"/>
    </source>
</evidence>
<keyword evidence="6" id="KW-0539">Nucleus</keyword>
<evidence type="ECO:0000256" key="2">
    <source>
        <dbReference type="ARBA" id="ARBA00022723"/>
    </source>
</evidence>
<feature type="domain" description="hAT-like transposase RNase-H fold" evidence="8">
    <location>
        <begin position="212"/>
        <end position="311"/>
    </location>
</feature>
<keyword evidence="10" id="KW-1185">Reference proteome</keyword>
<comment type="subcellular location">
    <subcellularLocation>
        <location evidence="1">Nucleus</location>
    </subcellularLocation>
</comment>